<reference evidence="1 2" key="1">
    <citation type="submission" date="2021-06" db="EMBL/GenBank/DDBJ databases">
        <authorList>
            <person name="Kallberg Y."/>
            <person name="Tangrot J."/>
            <person name="Rosling A."/>
        </authorList>
    </citation>
    <scope>NUCLEOTIDE SEQUENCE [LARGE SCALE GENOMIC DNA]</scope>
    <source>
        <strain evidence="1 2">120-4 pot B 10/14</strain>
    </source>
</reference>
<dbReference type="Proteomes" id="UP000789901">
    <property type="component" value="Unassembled WGS sequence"/>
</dbReference>
<accession>A0ABM8W4R6</accession>
<proteinExistence type="predicted"/>
<organism evidence="1 2">
    <name type="scientific">Gigaspora margarita</name>
    <dbReference type="NCBI Taxonomy" id="4874"/>
    <lineage>
        <taxon>Eukaryota</taxon>
        <taxon>Fungi</taxon>
        <taxon>Fungi incertae sedis</taxon>
        <taxon>Mucoromycota</taxon>
        <taxon>Glomeromycotina</taxon>
        <taxon>Glomeromycetes</taxon>
        <taxon>Diversisporales</taxon>
        <taxon>Gigasporaceae</taxon>
        <taxon>Gigaspora</taxon>
    </lineage>
</organism>
<sequence length="123" mass="14368">MSKWINDISNSNPPNFYTFNLLQRASKHGSGSKKFHARCDNKDNSIVSKVIDTEYAIRQYKYTGPTFGKNDLKICGELEENERSRCRKCSYEKQIRNSTEFFSVEDYEVFQVFTKPALIIKFS</sequence>
<gene>
    <name evidence="1" type="ORF">GMARGA_LOCUS3328</name>
</gene>
<evidence type="ECO:0000313" key="2">
    <source>
        <dbReference type="Proteomes" id="UP000789901"/>
    </source>
</evidence>
<name>A0ABM8W4R6_GIGMA</name>
<keyword evidence="2" id="KW-1185">Reference proteome</keyword>
<comment type="caution">
    <text evidence="1">The sequence shown here is derived from an EMBL/GenBank/DDBJ whole genome shotgun (WGS) entry which is preliminary data.</text>
</comment>
<evidence type="ECO:0000313" key="1">
    <source>
        <dbReference type="EMBL" id="CAG8524672.1"/>
    </source>
</evidence>
<dbReference type="EMBL" id="CAJVQB010001186">
    <property type="protein sequence ID" value="CAG8524672.1"/>
    <property type="molecule type" value="Genomic_DNA"/>
</dbReference>
<protein>
    <submittedName>
        <fullName evidence="1">9002_t:CDS:1</fullName>
    </submittedName>
</protein>